<comment type="caution">
    <text evidence="3">The sequence shown here is derived from an EMBL/GenBank/DDBJ whole genome shotgun (WGS) entry which is preliminary data.</text>
</comment>
<keyword evidence="1" id="KW-0732">Signal</keyword>
<evidence type="ECO:0000313" key="3">
    <source>
        <dbReference type="EMBL" id="TPD60017.1"/>
    </source>
</evidence>
<evidence type="ECO:0000256" key="1">
    <source>
        <dbReference type="SAM" id="SignalP"/>
    </source>
</evidence>
<dbReference type="Pfam" id="PF00345">
    <property type="entry name" value="PapD_N"/>
    <property type="match status" value="1"/>
</dbReference>
<dbReference type="GO" id="GO:0071555">
    <property type="term" value="P:cell wall organization"/>
    <property type="evidence" value="ECO:0007669"/>
    <property type="project" value="InterPro"/>
</dbReference>
<dbReference type="InterPro" id="IPR016147">
    <property type="entry name" value="Pili_assmbl_chaperone_N"/>
</dbReference>
<dbReference type="Gene3D" id="2.60.40.10">
    <property type="entry name" value="Immunoglobulins"/>
    <property type="match status" value="1"/>
</dbReference>
<evidence type="ECO:0000259" key="2">
    <source>
        <dbReference type="Pfam" id="PF00345"/>
    </source>
</evidence>
<accession>A0A501PIT3</accession>
<dbReference type="SUPFAM" id="SSF49354">
    <property type="entry name" value="PapD-like"/>
    <property type="match status" value="1"/>
</dbReference>
<dbReference type="GO" id="GO:0030288">
    <property type="term" value="C:outer membrane-bounded periplasmic space"/>
    <property type="evidence" value="ECO:0007669"/>
    <property type="project" value="InterPro"/>
</dbReference>
<protein>
    <submittedName>
        <fullName evidence="3">Molecular chaperone</fullName>
    </submittedName>
</protein>
<dbReference type="InterPro" id="IPR013783">
    <property type="entry name" value="Ig-like_fold"/>
</dbReference>
<evidence type="ECO:0000313" key="4">
    <source>
        <dbReference type="Proteomes" id="UP000319148"/>
    </source>
</evidence>
<organism evidence="3 4">
    <name type="scientific">Emcibacter nanhaiensis</name>
    <dbReference type="NCBI Taxonomy" id="1505037"/>
    <lineage>
        <taxon>Bacteria</taxon>
        <taxon>Pseudomonadati</taxon>
        <taxon>Pseudomonadota</taxon>
        <taxon>Alphaproteobacteria</taxon>
        <taxon>Emcibacterales</taxon>
        <taxon>Emcibacteraceae</taxon>
        <taxon>Emcibacter</taxon>
    </lineage>
</organism>
<dbReference type="InterPro" id="IPR050643">
    <property type="entry name" value="Periplasmic_pilus_chap"/>
</dbReference>
<dbReference type="EMBL" id="VFIY01000009">
    <property type="protein sequence ID" value="TPD60017.1"/>
    <property type="molecule type" value="Genomic_DNA"/>
</dbReference>
<feature type="signal peptide" evidence="1">
    <location>
        <begin position="1"/>
        <end position="23"/>
    </location>
</feature>
<dbReference type="PANTHER" id="PTHR30251:SF4">
    <property type="entry name" value="SLR1668 PROTEIN"/>
    <property type="match status" value="1"/>
</dbReference>
<proteinExistence type="predicted"/>
<dbReference type="RefSeq" id="WP_139940681.1">
    <property type="nucleotide sequence ID" value="NZ_JBHSYP010000009.1"/>
</dbReference>
<dbReference type="AlphaFoldDB" id="A0A501PIT3"/>
<gene>
    <name evidence="3" type="ORF">FIV46_09440</name>
</gene>
<feature type="chain" id="PRO_5021432043" evidence="1">
    <location>
        <begin position="24"/>
        <end position="244"/>
    </location>
</feature>
<dbReference type="InterPro" id="IPR008962">
    <property type="entry name" value="PapD-like_sf"/>
</dbReference>
<keyword evidence="4" id="KW-1185">Reference proteome</keyword>
<dbReference type="Proteomes" id="UP000319148">
    <property type="component" value="Unassembled WGS sequence"/>
</dbReference>
<feature type="domain" description="Pili assembly chaperone N-terminal" evidence="2">
    <location>
        <begin position="27"/>
        <end position="145"/>
    </location>
</feature>
<reference evidence="4" key="1">
    <citation type="submission" date="2019-06" db="EMBL/GenBank/DDBJ databases">
        <title>The complete genome of Emcibacter congregatus ZYLT.</title>
        <authorList>
            <person name="Zhao Z."/>
        </authorList>
    </citation>
    <scope>NUCLEOTIDE SEQUENCE [LARGE SCALE GENOMIC DNA]</scope>
    <source>
        <strain evidence="4">MCCC 1A06723</strain>
    </source>
</reference>
<dbReference type="PANTHER" id="PTHR30251">
    <property type="entry name" value="PILUS ASSEMBLY CHAPERONE"/>
    <property type="match status" value="1"/>
</dbReference>
<sequence>MSLVFFLFAIFILMGVSSLSASAGTGIVIRPIHLTLDADGSRGGKVNVINQKDKEVTLQASIFGWQQKKKGHDVLVKSNDIILTPPIMRIGPNEQQTIRYALKSGISADPEREKAYRLVIDELPRSPSSGGGLSLRMRYVLPLFVGGREAEAGPLELFYEKQSDKCVLNVKNSGSRHAKLLSVEAKSNKNTFKFRAPLYILGVTTLALSCPTEMKEASSVEVLNVESDVGNFSIVINGRDARRP</sequence>
<dbReference type="OrthoDB" id="511700at2"/>
<name>A0A501PIT3_9PROT</name>